<comment type="caution">
    <text evidence="7">The sequence shown here is derived from an EMBL/GenBank/DDBJ whole genome shotgun (WGS) entry which is preliminary data.</text>
</comment>
<gene>
    <name evidence="7" type="ORF">IAA52_05305</name>
</gene>
<dbReference type="GO" id="GO:0022857">
    <property type="term" value="F:transmembrane transporter activity"/>
    <property type="evidence" value="ECO:0007669"/>
    <property type="project" value="InterPro"/>
</dbReference>
<evidence type="ECO:0000256" key="6">
    <source>
        <dbReference type="SAM" id="Phobius"/>
    </source>
</evidence>
<evidence type="ECO:0000256" key="4">
    <source>
        <dbReference type="ARBA" id="ARBA00022989"/>
    </source>
</evidence>
<accession>A0A9D0ZN47</accession>
<comment type="subcellular location">
    <subcellularLocation>
        <location evidence="1">Cell membrane</location>
        <topology evidence="1">Multi-pass membrane protein</topology>
    </subcellularLocation>
</comment>
<dbReference type="PANTHER" id="PTHR32196">
    <property type="entry name" value="ABC TRANSPORTER PERMEASE PROTEIN YPHD-RELATED-RELATED"/>
    <property type="match status" value="1"/>
</dbReference>
<sequence length="355" mass="36852">MLVTLNGYTSAFLVVGIDLLLIGVLGFAYPAIKKSHGGKKGKVSSANNIVGILIALVVLCLDLQLAQPVFLTGSNLLNVLQQISTNFVIAIGMTFVIISGGIDLSVGSNIALTGLLMAIMMKNWGVAVLPTLVISLIFAGLIGLINGALIAFLNLPPFIATLGMMSIARGAAYTVTGGAPIYTMPSGFTAISSRVGNVPLYTILIMLAVFLLGWYCLRYTRVGRFTYAIGGNENCAKLSGINLNKVKCFVYVISGLCCGVAAILLTSRLDSAVPTNADGQEMDAIAAVVIGGTSMKGGEGSMVGTLIGIFIIGVIANGLNLLGVAQGPQRMVKGLIIVIAVIIDVLRRRAAESAN</sequence>
<protein>
    <submittedName>
        <fullName evidence="7">ABC transporter permease</fullName>
    </submittedName>
</protein>
<reference evidence="7" key="1">
    <citation type="submission" date="2020-10" db="EMBL/GenBank/DDBJ databases">
        <authorList>
            <person name="Gilroy R."/>
        </authorList>
    </citation>
    <scope>NUCLEOTIDE SEQUENCE</scope>
    <source>
        <strain evidence="7">ChiSjej6B24-2974</strain>
    </source>
</reference>
<dbReference type="GO" id="GO:0005886">
    <property type="term" value="C:plasma membrane"/>
    <property type="evidence" value="ECO:0007669"/>
    <property type="project" value="UniProtKB-SubCell"/>
</dbReference>
<evidence type="ECO:0000256" key="1">
    <source>
        <dbReference type="ARBA" id="ARBA00004651"/>
    </source>
</evidence>
<dbReference type="Proteomes" id="UP000824260">
    <property type="component" value="Unassembled WGS sequence"/>
</dbReference>
<dbReference type="PANTHER" id="PTHR32196:SF72">
    <property type="entry name" value="RIBOSE IMPORT PERMEASE PROTEIN RBSC"/>
    <property type="match status" value="1"/>
</dbReference>
<keyword evidence="4 6" id="KW-1133">Transmembrane helix</keyword>
<feature type="transmembrane region" description="Helical" evidence="6">
    <location>
        <begin position="248"/>
        <end position="266"/>
    </location>
</feature>
<evidence type="ECO:0000256" key="5">
    <source>
        <dbReference type="ARBA" id="ARBA00023136"/>
    </source>
</evidence>
<dbReference type="AlphaFoldDB" id="A0A9D0ZN47"/>
<feature type="transmembrane region" description="Helical" evidence="6">
    <location>
        <begin position="12"/>
        <end position="32"/>
    </location>
</feature>
<keyword evidence="2" id="KW-1003">Cell membrane</keyword>
<feature type="transmembrane region" description="Helical" evidence="6">
    <location>
        <begin position="198"/>
        <end position="217"/>
    </location>
</feature>
<dbReference type="InterPro" id="IPR001851">
    <property type="entry name" value="ABC_transp_permease"/>
</dbReference>
<organism evidence="7 8">
    <name type="scientific">Candidatus Pullichristensenella stercorigallinarum</name>
    <dbReference type="NCBI Taxonomy" id="2840909"/>
    <lineage>
        <taxon>Bacteria</taxon>
        <taxon>Bacillati</taxon>
        <taxon>Bacillota</taxon>
        <taxon>Clostridia</taxon>
        <taxon>Candidatus Pullichristensenella</taxon>
    </lineage>
</organism>
<evidence type="ECO:0000313" key="8">
    <source>
        <dbReference type="Proteomes" id="UP000824260"/>
    </source>
</evidence>
<evidence type="ECO:0000313" key="7">
    <source>
        <dbReference type="EMBL" id="HIQ82501.1"/>
    </source>
</evidence>
<evidence type="ECO:0000256" key="2">
    <source>
        <dbReference type="ARBA" id="ARBA00022475"/>
    </source>
</evidence>
<evidence type="ECO:0000256" key="3">
    <source>
        <dbReference type="ARBA" id="ARBA00022692"/>
    </source>
</evidence>
<name>A0A9D0ZN47_9FIRM</name>
<feature type="transmembrane region" description="Helical" evidence="6">
    <location>
        <begin position="124"/>
        <end position="155"/>
    </location>
</feature>
<feature type="transmembrane region" description="Helical" evidence="6">
    <location>
        <begin position="302"/>
        <end position="322"/>
    </location>
</feature>
<proteinExistence type="predicted"/>
<dbReference type="Pfam" id="PF02653">
    <property type="entry name" value="BPD_transp_2"/>
    <property type="match status" value="1"/>
</dbReference>
<dbReference type="EMBL" id="DVFZ01000051">
    <property type="protein sequence ID" value="HIQ82501.1"/>
    <property type="molecule type" value="Genomic_DNA"/>
</dbReference>
<keyword evidence="3 6" id="KW-0812">Transmembrane</keyword>
<feature type="transmembrane region" description="Helical" evidence="6">
    <location>
        <begin position="44"/>
        <end position="67"/>
    </location>
</feature>
<reference evidence="7" key="2">
    <citation type="journal article" date="2021" name="PeerJ">
        <title>Extensive microbial diversity within the chicken gut microbiome revealed by metagenomics and culture.</title>
        <authorList>
            <person name="Gilroy R."/>
            <person name="Ravi A."/>
            <person name="Getino M."/>
            <person name="Pursley I."/>
            <person name="Horton D.L."/>
            <person name="Alikhan N.F."/>
            <person name="Baker D."/>
            <person name="Gharbi K."/>
            <person name="Hall N."/>
            <person name="Watson M."/>
            <person name="Adriaenssens E.M."/>
            <person name="Foster-Nyarko E."/>
            <person name="Jarju S."/>
            <person name="Secka A."/>
            <person name="Antonio M."/>
            <person name="Oren A."/>
            <person name="Chaudhuri R.R."/>
            <person name="La Ragione R."/>
            <person name="Hildebrand F."/>
            <person name="Pallen M.J."/>
        </authorList>
    </citation>
    <scope>NUCLEOTIDE SEQUENCE</scope>
    <source>
        <strain evidence="7">ChiSjej6B24-2974</strain>
    </source>
</reference>
<keyword evidence="5 6" id="KW-0472">Membrane</keyword>
<feature type="transmembrane region" description="Helical" evidence="6">
    <location>
        <begin position="87"/>
        <end position="112"/>
    </location>
</feature>
<dbReference type="CDD" id="cd06579">
    <property type="entry name" value="TM_PBP1_transp_AraH_like"/>
    <property type="match status" value="1"/>
</dbReference>